<sequence length="90" mass="10709">MELFFDFKNGSIFLTISSPVPSPVYEFDYGRRSRKNLGREFHLSRLTKYKSLNFRMRRITAGNITNSSPTSRSRWKFFTRSEEAILTDRF</sequence>
<evidence type="ECO:0000313" key="2">
    <source>
        <dbReference type="Proteomes" id="UP000094669"/>
    </source>
</evidence>
<organism evidence="1 2">
    <name type="scientific">Leptospira inadai serovar Lyme</name>
    <dbReference type="NCBI Taxonomy" id="293084"/>
    <lineage>
        <taxon>Bacteria</taxon>
        <taxon>Pseudomonadati</taxon>
        <taxon>Spirochaetota</taxon>
        <taxon>Spirochaetia</taxon>
        <taxon>Leptospirales</taxon>
        <taxon>Leptospiraceae</taxon>
        <taxon>Leptospira</taxon>
    </lineage>
</organism>
<dbReference type="Proteomes" id="UP000094669">
    <property type="component" value="Unassembled WGS sequence"/>
</dbReference>
<protein>
    <submittedName>
        <fullName evidence="1">Uncharacterized protein</fullName>
    </submittedName>
</protein>
<name>A0ABX4YFZ2_9LEPT</name>
<keyword evidence="2" id="KW-1185">Reference proteome</keyword>
<evidence type="ECO:0000313" key="1">
    <source>
        <dbReference type="EMBL" id="PNV74163.1"/>
    </source>
</evidence>
<reference evidence="1" key="1">
    <citation type="submission" date="2018-01" db="EMBL/GenBank/DDBJ databases">
        <title>Genomic characterization of Leptospira inadai serogroup Lyme isolated from captured rat in Brazil and comparative analysis with human reference strain.</title>
        <authorList>
            <person name="Moreno L.Z."/>
            <person name="Loureiro A.P."/>
            <person name="Miraglia F."/>
            <person name="Kremer F.S."/>
            <person name="Eslabao M.R."/>
            <person name="Dellagostin O.A."/>
            <person name="Lilenbaum W."/>
            <person name="Moreno A.M."/>
        </authorList>
    </citation>
    <scope>NUCLEOTIDE SEQUENCE [LARGE SCALE GENOMIC DNA]</scope>
    <source>
        <strain evidence="1">M34/99</strain>
    </source>
</reference>
<dbReference type="EMBL" id="MCRM02000017">
    <property type="protein sequence ID" value="PNV74163.1"/>
    <property type="molecule type" value="Genomic_DNA"/>
</dbReference>
<comment type="caution">
    <text evidence="1">The sequence shown here is derived from an EMBL/GenBank/DDBJ whole genome shotgun (WGS) entry which is preliminary data.</text>
</comment>
<accession>A0ABX4YFZ2</accession>
<gene>
    <name evidence="1" type="ORF">BES34_015035</name>
</gene>
<proteinExistence type="predicted"/>